<evidence type="ECO:0000313" key="2">
    <source>
        <dbReference type="Proteomes" id="UP000887565"/>
    </source>
</evidence>
<keyword evidence="2" id="KW-1185">Reference proteome</keyword>
<name>A0A915JH15_ROMCU</name>
<dbReference type="WBParaSite" id="nRc.2.0.1.t25368-RA">
    <property type="protein sequence ID" value="nRc.2.0.1.t25368-RA"/>
    <property type="gene ID" value="nRc.2.0.1.g25368"/>
</dbReference>
<feature type="compositionally biased region" description="Basic and acidic residues" evidence="1">
    <location>
        <begin position="47"/>
        <end position="61"/>
    </location>
</feature>
<proteinExistence type="predicted"/>
<protein>
    <submittedName>
        <fullName evidence="3">Uncharacterized protein</fullName>
    </submittedName>
</protein>
<dbReference type="AlphaFoldDB" id="A0A915JH15"/>
<accession>A0A915JH15</accession>
<organism evidence="2 3">
    <name type="scientific">Romanomermis culicivorax</name>
    <name type="common">Nematode worm</name>
    <dbReference type="NCBI Taxonomy" id="13658"/>
    <lineage>
        <taxon>Eukaryota</taxon>
        <taxon>Metazoa</taxon>
        <taxon>Ecdysozoa</taxon>
        <taxon>Nematoda</taxon>
        <taxon>Enoplea</taxon>
        <taxon>Dorylaimia</taxon>
        <taxon>Mermithida</taxon>
        <taxon>Mermithoidea</taxon>
        <taxon>Mermithidae</taxon>
        <taxon>Romanomermis</taxon>
    </lineage>
</organism>
<dbReference type="Proteomes" id="UP000887565">
    <property type="component" value="Unplaced"/>
</dbReference>
<evidence type="ECO:0000313" key="3">
    <source>
        <dbReference type="WBParaSite" id="nRc.2.0.1.t25368-RA"/>
    </source>
</evidence>
<reference evidence="3" key="1">
    <citation type="submission" date="2022-11" db="UniProtKB">
        <authorList>
            <consortium name="WormBaseParasite"/>
        </authorList>
    </citation>
    <scope>IDENTIFICATION</scope>
</reference>
<feature type="region of interest" description="Disordered" evidence="1">
    <location>
        <begin position="123"/>
        <end position="158"/>
    </location>
</feature>
<feature type="compositionally biased region" description="Basic and acidic residues" evidence="1">
    <location>
        <begin position="16"/>
        <end position="38"/>
    </location>
</feature>
<feature type="region of interest" description="Disordered" evidence="1">
    <location>
        <begin position="1"/>
        <end position="69"/>
    </location>
</feature>
<sequence>MKTAAPATQQPPARQSDSHRSRHESHSPNDHHCTESRQTKATSCASHQHERPDDAPPHHTQSEPTRQVYSTSFYEDLHWRGFRRSPPKLTDYISLLHRDAEIQRCMEALKNPPKDVFKALLPPPPPMDVEPAMPSTTSIPPTASSQPPMAMTPATTTM</sequence>
<feature type="compositionally biased region" description="Low complexity" evidence="1">
    <location>
        <begin position="1"/>
        <end position="15"/>
    </location>
</feature>
<feature type="compositionally biased region" description="Low complexity" evidence="1">
    <location>
        <begin position="131"/>
        <end position="158"/>
    </location>
</feature>
<evidence type="ECO:0000256" key="1">
    <source>
        <dbReference type="SAM" id="MobiDB-lite"/>
    </source>
</evidence>